<feature type="compositionally biased region" description="Basic and acidic residues" evidence="1">
    <location>
        <begin position="278"/>
        <end position="295"/>
    </location>
</feature>
<keyword evidence="2" id="KW-0812">Transmembrane</keyword>
<reference evidence="3 4" key="1">
    <citation type="submission" date="2019-04" db="EMBL/GenBank/DDBJ databases">
        <authorList>
            <person name="Liu Q."/>
            <person name="Xin Y.-H."/>
        </authorList>
    </citation>
    <scope>NUCLEOTIDE SEQUENCE [LARGE SCALE GENOMIC DNA]</scope>
    <source>
        <strain evidence="3 4">AM23</strain>
    </source>
</reference>
<feature type="region of interest" description="Disordered" evidence="1">
    <location>
        <begin position="253"/>
        <end position="361"/>
    </location>
</feature>
<feature type="transmembrane region" description="Helical" evidence="2">
    <location>
        <begin position="84"/>
        <end position="104"/>
    </location>
</feature>
<evidence type="ECO:0000256" key="2">
    <source>
        <dbReference type="SAM" id="Phobius"/>
    </source>
</evidence>
<sequence length="361" mass="36750">MDTSPDDPVRSSGTAAAAAAAARPPAPGRPVSDGYAADPPETSDQSSSFTPRWGRVGIAFVGLLALVIAFLSLLLVPFGIVSPLVPLAFLVVSVASVAVLRWLVLRSRSARVDAAFAAAMAPTYAPGPEEAAPPFASSGSHRDTVLFDAEDTGAQPLTATELRTAALAVAHGSSVVQVREGIDGQEDAGDRADGNDAGSDDAGSDDAGDSDDGTGTEADDGAGGLRGSAGSTAWVPVEVPLPLYVAAPKANRAAPSPLDLPQARRASSSTPIKAAEAAARRTDRDDPAVGIRVEEAQTGPESAAEDPAPREPAGKDPARSGSPDSGPAERPDPGRKQGRGAPEGESHERLDLDDVLQRRRA</sequence>
<dbReference type="OrthoDB" id="4883227at2"/>
<feature type="transmembrane region" description="Helical" evidence="2">
    <location>
        <begin position="56"/>
        <end position="78"/>
    </location>
</feature>
<feature type="region of interest" description="Disordered" evidence="1">
    <location>
        <begin position="185"/>
        <end position="231"/>
    </location>
</feature>
<protein>
    <submittedName>
        <fullName evidence="3">Uncharacterized protein</fullName>
    </submittedName>
</protein>
<gene>
    <name evidence="3" type="ORF">E8P82_12255</name>
</gene>
<name>A0A4S5E2D4_9MICC</name>
<organism evidence="3 4">
    <name type="scientific">Arthrobacter echini</name>
    <dbReference type="NCBI Taxonomy" id="1529066"/>
    <lineage>
        <taxon>Bacteria</taxon>
        <taxon>Bacillati</taxon>
        <taxon>Actinomycetota</taxon>
        <taxon>Actinomycetes</taxon>
        <taxon>Micrococcales</taxon>
        <taxon>Micrococcaceae</taxon>
        <taxon>Arthrobacter</taxon>
    </lineage>
</organism>
<comment type="caution">
    <text evidence="3">The sequence shown here is derived from an EMBL/GenBank/DDBJ whole genome shotgun (WGS) entry which is preliminary data.</text>
</comment>
<keyword evidence="4" id="KW-1185">Reference proteome</keyword>
<evidence type="ECO:0000313" key="3">
    <source>
        <dbReference type="EMBL" id="THJ65510.1"/>
    </source>
</evidence>
<dbReference type="AlphaFoldDB" id="A0A4S5E2D4"/>
<accession>A0A4S5E2D4</accession>
<evidence type="ECO:0000256" key="1">
    <source>
        <dbReference type="SAM" id="MobiDB-lite"/>
    </source>
</evidence>
<dbReference type="RefSeq" id="WP_136455244.1">
    <property type="nucleotide sequence ID" value="NZ_SSWH01000011.1"/>
</dbReference>
<feature type="compositionally biased region" description="Acidic residues" evidence="1">
    <location>
        <begin position="198"/>
        <end position="220"/>
    </location>
</feature>
<feature type="compositionally biased region" description="Basic and acidic residues" evidence="1">
    <location>
        <begin position="342"/>
        <end position="361"/>
    </location>
</feature>
<feature type="compositionally biased region" description="Basic and acidic residues" evidence="1">
    <location>
        <begin position="307"/>
        <end position="318"/>
    </location>
</feature>
<keyword evidence="2" id="KW-1133">Transmembrane helix</keyword>
<proteinExistence type="predicted"/>
<dbReference type="Proteomes" id="UP000305233">
    <property type="component" value="Unassembled WGS sequence"/>
</dbReference>
<evidence type="ECO:0000313" key="4">
    <source>
        <dbReference type="Proteomes" id="UP000305233"/>
    </source>
</evidence>
<dbReference type="EMBL" id="SSWH01000011">
    <property type="protein sequence ID" value="THJ65510.1"/>
    <property type="molecule type" value="Genomic_DNA"/>
</dbReference>
<feature type="region of interest" description="Disordered" evidence="1">
    <location>
        <begin position="1"/>
        <end position="48"/>
    </location>
</feature>
<keyword evidence="2" id="KW-0472">Membrane</keyword>